<feature type="region of interest" description="Disordered" evidence="1">
    <location>
        <begin position="24"/>
        <end position="47"/>
    </location>
</feature>
<accession>A0A8J7QG62</accession>
<evidence type="ECO:0000313" key="3">
    <source>
        <dbReference type="Proteomes" id="UP000664417"/>
    </source>
</evidence>
<name>A0A8J7QG62_9BACT</name>
<protein>
    <submittedName>
        <fullName evidence="2">Uncharacterized protein</fullName>
    </submittedName>
</protein>
<evidence type="ECO:0000256" key="1">
    <source>
        <dbReference type="SAM" id="MobiDB-lite"/>
    </source>
</evidence>
<dbReference type="Proteomes" id="UP000664417">
    <property type="component" value="Unassembled WGS sequence"/>
</dbReference>
<dbReference type="EMBL" id="JAFREP010000004">
    <property type="protein sequence ID" value="MBO1317920.1"/>
    <property type="molecule type" value="Genomic_DNA"/>
</dbReference>
<organism evidence="2 3">
    <name type="scientific">Acanthopleuribacter pedis</name>
    <dbReference type="NCBI Taxonomy" id="442870"/>
    <lineage>
        <taxon>Bacteria</taxon>
        <taxon>Pseudomonadati</taxon>
        <taxon>Acidobacteriota</taxon>
        <taxon>Holophagae</taxon>
        <taxon>Acanthopleuribacterales</taxon>
        <taxon>Acanthopleuribacteraceae</taxon>
        <taxon>Acanthopleuribacter</taxon>
    </lineage>
</organism>
<dbReference type="RefSeq" id="WP_207857429.1">
    <property type="nucleotide sequence ID" value="NZ_JAFREP010000004.1"/>
</dbReference>
<reference evidence="2" key="1">
    <citation type="submission" date="2021-03" db="EMBL/GenBank/DDBJ databases">
        <authorList>
            <person name="Wang G."/>
        </authorList>
    </citation>
    <scope>NUCLEOTIDE SEQUENCE</scope>
    <source>
        <strain evidence="2">KCTC 12899</strain>
    </source>
</reference>
<keyword evidence="3" id="KW-1185">Reference proteome</keyword>
<sequence>MRLKQFFGLSSGKLDHLGTNVGAREASVRPSSKQPKVHQACVPSHGNQTSPLDFSEIGLALHRHILGLEAYSSQNADGPPSGQKESNMAEKKIRIQYEISETNLKRIEELMKITGAETRKELFNNALTILGWAARNSQKGLAIGAINEENNTFRELQTPALEHAAAYRG</sequence>
<evidence type="ECO:0000313" key="2">
    <source>
        <dbReference type="EMBL" id="MBO1317920.1"/>
    </source>
</evidence>
<proteinExistence type="predicted"/>
<gene>
    <name evidence="2" type="ORF">J3U88_05555</name>
</gene>
<comment type="caution">
    <text evidence="2">The sequence shown here is derived from an EMBL/GenBank/DDBJ whole genome shotgun (WGS) entry which is preliminary data.</text>
</comment>
<dbReference type="AlphaFoldDB" id="A0A8J7QG62"/>